<dbReference type="AlphaFoldDB" id="A0A7Z2NYH8"/>
<protein>
    <submittedName>
        <fullName evidence="1">DUF1491 family protein</fullName>
    </submittedName>
</protein>
<reference evidence="1 2" key="1">
    <citation type="submission" date="2020-01" db="EMBL/GenBank/DDBJ databases">
        <title>Sphingomonas sp. C33 whole genome sequece.</title>
        <authorList>
            <person name="Park C."/>
        </authorList>
    </citation>
    <scope>NUCLEOTIDE SEQUENCE [LARGE SCALE GENOMIC DNA]</scope>
    <source>
        <strain evidence="1 2">C33</strain>
    </source>
</reference>
<keyword evidence="2" id="KW-1185">Reference proteome</keyword>
<evidence type="ECO:0000313" key="2">
    <source>
        <dbReference type="Proteomes" id="UP000464468"/>
    </source>
</evidence>
<accession>A0A7Z2NYH8</accession>
<gene>
    <name evidence="1" type="ORF">GVO57_03435</name>
</gene>
<dbReference type="Proteomes" id="UP000464468">
    <property type="component" value="Chromosome"/>
</dbReference>
<dbReference type="Gene3D" id="3.40.1530.20">
    <property type="entry name" value="Protein of unknown function (DUF1491)"/>
    <property type="match status" value="1"/>
</dbReference>
<name>A0A7Z2NYH8_9SPHN</name>
<dbReference type="EMBL" id="CP047895">
    <property type="protein sequence ID" value="QHL91764.1"/>
    <property type="molecule type" value="Genomic_DNA"/>
</dbReference>
<dbReference type="Pfam" id="PF07372">
    <property type="entry name" value="DUF1491"/>
    <property type="match status" value="1"/>
</dbReference>
<sequence>MTIDALCRRVAAEGGFATVLARGDDQAGAILIACAERGVVRQLLERALDPAGAYRWSPCGPQDMASAQALSDYMARRRARDPDLWLIELDVAQAERFAAEMTATD</sequence>
<proteinExistence type="predicted"/>
<dbReference type="InterPro" id="IPR009964">
    <property type="entry name" value="DUF1491"/>
</dbReference>
<dbReference type="KEGG" id="schy:GVO57_03435"/>
<organism evidence="1 2">
    <name type="scientific">Sphingomonas changnyeongensis</name>
    <dbReference type="NCBI Taxonomy" id="2698679"/>
    <lineage>
        <taxon>Bacteria</taxon>
        <taxon>Pseudomonadati</taxon>
        <taxon>Pseudomonadota</taxon>
        <taxon>Alphaproteobacteria</taxon>
        <taxon>Sphingomonadales</taxon>
        <taxon>Sphingomonadaceae</taxon>
        <taxon>Sphingomonas</taxon>
    </lineage>
</organism>
<evidence type="ECO:0000313" key="1">
    <source>
        <dbReference type="EMBL" id="QHL91764.1"/>
    </source>
</evidence>